<evidence type="ECO:0000256" key="1">
    <source>
        <dbReference type="ARBA" id="ARBA00004651"/>
    </source>
</evidence>
<evidence type="ECO:0000256" key="5">
    <source>
        <dbReference type="ARBA" id="ARBA00023136"/>
    </source>
</evidence>
<evidence type="ECO:0000259" key="7">
    <source>
        <dbReference type="Pfam" id="PF12823"/>
    </source>
</evidence>
<dbReference type="RefSeq" id="WP_188460193.1">
    <property type="nucleotide sequence ID" value="NZ_BAABHU010000001.1"/>
</dbReference>
<proteinExistence type="predicted"/>
<evidence type="ECO:0000256" key="3">
    <source>
        <dbReference type="ARBA" id="ARBA00022692"/>
    </source>
</evidence>
<dbReference type="Proteomes" id="UP000636010">
    <property type="component" value="Unassembled WGS sequence"/>
</dbReference>
<keyword evidence="3 6" id="KW-0812">Transmembrane</keyword>
<dbReference type="InterPro" id="IPR023845">
    <property type="entry name" value="DUF3817_TM"/>
</dbReference>
<name>A0ABQ1LDT9_9BACT</name>
<evidence type="ECO:0000256" key="2">
    <source>
        <dbReference type="ARBA" id="ARBA00022475"/>
    </source>
</evidence>
<organism evidence="8 9">
    <name type="scientific">Marivirga lumbricoides</name>
    <dbReference type="NCBI Taxonomy" id="1046115"/>
    <lineage>
        <taxon>Bacteria</taxon>
        <taxon>Pseudomonadati</taxon>
        <taxon>Bacteroidota</taxon>
        <taxon>Cytophagia</taxon>
        <taxon>Cytophagales</taxon>
        <taxon>Marivirgaceae</taxon>
        <taxon>Marivirga</taxon>
    </lineage>
</organism>
<evidence type="ECO:0000313" key="8">
    <source>
        <dbReference type="EMBL" id="GGC22498.1"/>
    </source>
</evidence>
<keyword evidence="5 6" id="KW-0472">Membrane</keyword>
<evidence type="ECO:0000256" key="6">
    <source>
        <dbReference type="SAM" id="Phobius"/>
    </source>
</evidence>
<feature type="domain" description="DUF3817" evidence="7">
    <location>
        <begin position="10"/>
        <end position="97"/>
    </location>
</feature>
<dbReference type="Pfam" id="PF12823">
    <property type="entry name" value="DUF3817"/>
    <property type="match status" value="1"/>
</dbReference>
<feature type="transmembrane region" description="Helical" evidence="6">
    <location>
        <begin position="12"/>
        <end position="37"/>
    </location>
</feature>
<dbReference type="NCBIfam" id="TIGR03954">
    <property type="entry name" value="integ_memb_HG"/>
    <property type="match status" value="1"/>
</dbReference>
<dbReference type="PANTHER" id="PTHR40077:SF2">
    <property type="entry name" value="MEMBRANE PROTEIN"/>
    <property type="match status" value="1"/>
</dbReference>
<reference evidence="9" key="1">
    <citation type="journal article" date="2019" name="Int. J. Syst. Evol. Microbiol.">
        <title>The Global Catalogue of Microorganisms (GCM) 10K type strain sequencing project: providing services to taxonomists for standard genome sequencing and annotation.</title>
        <authorList>
            <consortium name="The Broad Institute Genomics Platform"/>
            <consortium name="The Broad Institute Genome Sequencing Center for Infectious Disease"/>
            <person name="Wu L."/>
            <person name="Ma J."/>
        </authorList>
    </citation>
    <scope>NUCLEOTIDE SEQUENCE [LARGE SCALE GENOMIC DNA]</scope>
    <source>
        <strain evidence="9">CGMCC 1.10832</strain>
    </source>
</reference>
<keyword evidence="2" id="KW-1003">Cell membrane</keyword>
<keyword evidence="4 6" id="KW-1133">Transmembrane helix</keyword>
<evidence type="ECO:0000256" key="4">
    <source>
        <dbReference type="ARBA" id="ARBA00022989"/>
    </source>
</evidence>
<protein>
    <submittedName>
        <fullName evidence="8">Membrane protein YdzA</fullName>
    </submittedName>
</protein>
<evidence type="ECO:0000313" key="9">
    <source>
        <dbReference type="Proteomes" id="UP000636010"/>
    </source>
</evidence>
<comment type="caution">
    <text evidence="8">The sequence shown here is derived from an EMBL/GenBank/DDBJ whole genome shotgun (WGS) entry which is preliminary data.</text>
</comment>
<comment type="subcellular location">
    <subcellularLocation>
        <location evidence="1">Cell membrane</location>
        <topology evidence="1">Multi-pass membrane protein</topology>
    </subcellularLocation>
</comment>
<dbReference type="PANTHER" id="PTHR40077">
    <property type="entry name" value="MEMBRANE PROTEIN-RELATED"/>
    <property type="match status" value="1"/>
</dbReference>
<sequence>MKKFFTTTIGRLRLFAFLEGISLIILVFIAVPLKYYFDNPSLSKNLGPIHGALFLLFVFNALRVGIEQQWKFKETTWKVLLACFVPFGTFYVDYKILRNIKTDENPI</sequence>
<feature type="transmembrane region" description="Helical" evidence="6">
    <location>
        <begin position="49"/>
        <end position="66"/>
    </location>
</feature>
<keyword evidence="9" id="KW-1185">Reference proteome</keyword>
<gene>
    <name evidence="8" type="primary">ydzA</name>
    <name evidence="8" type="ORF">GCM10011506_04760</name>
</gene>
<accession>A0ABQ1LDT9</accession>
<dbReference type="EMBL" id="BMEC01000001">
    <property type="protein sequence ID" value="GGC22498.1"/>
    <property type="molecule type" value="Genomic_DNA"/>
</dbReference>